<evidence type="ECO:0000256" key="1">
    <source>
        <dbReference type="SAM" id="Phobius"/>
    </source>
</evidence>
<evidence type="ECO:0000313" key="4">
    <source>
        <dbReference type="WBParaSite" id="SVE_1707900.1"/>
    </source>
</evidence>
<keyword evidence="1" id="KW-0812">Transmembrane</keyword>
<dbReference type="WBParaSite" id="SVE_1707900.1">
    <property type="protein sequence ID" value="SVE_1707900.1"/>
    <property type="gene ID" value="SVE_1707900"/>
</dbReference>
<keyword evidence="1" id="KW-1133">Transmembrane helix</keyword>
<organism evidence="3 4">
    <name type="scientific">Strongyloides venezuelensis</name>
    <name type="common">Threadworm</name>
    <dbReference type="NCBI Taxonomy" id="75913"/>
    <lineage>
        <taxon>Eukaryota</taxon>
        <taxon>Metazoa</taxon>
        <taxon>Ecdysozoa</taxon>
        <taxon>Nematoda</taxon>
        <taxon>Chromadorea</taxon>
        <taxon>Rhabditida</taxon>
        <taxon>Tylenchina</taxon>
        <taxon>Panagrolaimomorpha</taxon>
        <taxon>Strongyloidoidea</taxon>
        <taxon>Strongyloididae</taxon>
        <taxon>Strongyloides</taxon>
    </lineage>
</organism>
<dbReference type="Proteomes" id="UP000035680">
    <property type="component" value="Unassembled WGS sequence"/>
</dbReference>
<dbReference type="STRING" id="75913.A0A0K0FXA3"/>
<feature type="chain" id="PRO_5005330465" evidence="2">
    <location>
        <begin position="21"/>
        <end position="313"/>
    </location>
</feature>
<evidence type="ECO:0000313" key="3">
    <source>
        <dbReference type="Proteomes" id="UP000035680"/>
    </source>
</evidence>
<dbReference type="AlphaFoldDB" id="A0A0K0FXA3"/>
<keyword evidence="3" id="KW-1185">Reference proteome</keyword>
<protein>
    <submittedName>
        <fullName evidence="4">CUB domain-containing protein</fullName>
    </submittedName>
</protein>
<reference evidence="4" key="2">
    <citation type="submission" date="2015-08" db="UniProtKB">
        <authorList>
            <consortium name="WormBaseParasite"/>
        </authorList>
    </citation>
    <scope>IDENTIFICATION</scope>
</reference>
<name>A0A0K0FXA3_STRVS</name>
<keyword evidence="2" id="KW-0732">Signal</keyword>
<feature type="signal peptide" evidence="2">
    <location>
        <begin position="1"/>
        <end position="20"/>
    </location>
</feature>
<feature type="transmembrane region" description="Helical" evidence="1">
    <location>
        <begin position="294"/>
        <end position="311"/>
    </location>
</feature>
<keyword evidence="1" id="KW-0472">Membrane</keyword>
<reference evidence="3" key="1">
    <citation type="submission" date="2014-07" db="EMBL/GenBank/DDBJ databases">
        <authorList>
            <person name="Martin A.A"/>
            <person name="De Silva N."/>
        </authorList>
    </citation>
    <scope>NUCLEOTIDE SEQUENCE</scope>
</reference>
<accession>A0A0K0FXA3</accession>
<evidence type="ECO:0000256" key="2">
    <source>
        <dbReference type="SAM" id="SignalP"/>
    </source>
</evidence>
<proteinExistence type="predicted"/>
<sequence>MFNIIALITLLFYLFSHIDGSCDYYENYNLLGTMKNTSVQTQICSSDDVTCTYVTLSIPGLVVGSFSGCPGMTNFILTTIVASRFDILNKFKAIINNQTNIIDQDLLCHRSMDGTHRDLIDTMSGTGQFFVRCYTQGETYNNPSVQFHPPTRDVVPVKCNNFQDHAICTEGYCGMLEVSSITPGGYSQVSQRYQYCPNDIINQLYLISTELNITFGNALIDATHDIGSICVNKSNQKVLYKNGLSSYFWYVNCYVPSNTNSVQFPDIPNLMFYATTTTTSNPIMTTTKLATPSSNLQIYTIILLMIFSYIFKV</sequence>